<dbReference type="InterPro" id="IPR001844">
    <property type="entry name" value="Cpn60/GroEL"/>
</dbReference>
<accession>A0A6B1D5B0</accession>
<evidence type="ECO:0000256" key="4">
    <source>
        <dbReference type="RuleBase" id="RU000419"/>
    </source>
</evidence>
<comment type="subunit">
    <text evidence="4">Forms a cylinder of 14 subunits composed of two heptameric rings stacked back-to-back. Interacts with the co-chaperonin GroES.</text>
</comment>
<dbReference type="GO" id="GO:0005524">
    <property type="term" value="F:ATP binding"/>
    <property type="evidence" value="ECO:0007669"/>
    <property type="project" value="InterPro"/>
</dbReference>
<reference evidence="5" key="1">
    <citation type="submission" date="2019-09" db="EMBL/GenBank/DDBJ databases">
        <title>Characterisation of the sponge microbiome using genome-centric metagenomics.</title>
        <authorList>
            <person name="Engelberts J.P."/>
            <person name="Robbins S.J."/>
            <person name="De Goeij J.M."/>
            <person name="Aranda M."/>
            <person name="Bell S.C."/>
            <person name="Webster N.S."/>
        </authorList>
    </citation>
    <scope>NUCLEOTIDE SEQUENCE</scope>
    <source>
        <strain evidence="5">SB0661_bin_32</strain>
    </source>
</reference>
<evidence type="ECO:0000256" key="2">
    <source>
        <dbReference type="ARBA" id="ARBA00023186"/>
    </source>
</evidence>
<comment type="similarity">
    <text evidence="1 3">Belongs to the chaperonin (HSP60) family.</text>
</comment>
<dbReference type="InterPro" id="IPR027410">
    <property type="entry name" value="TCP-1-like_intermed_sf"/>
</dbReference>
<dbReference type="Gene3D" id="1.10.560.10">
    <property type="entry name" value="GroEL-like equatorial domain"/>
    <property type="match status" value="1"/>
</dbReference>
<sequence length="550" mass="58550">MPTPSRSSAGGSAAPSLGLPAVVFGPECREPMRRGFDTLARLLSLTLGPRGGNIVSQRVNTSGFEPLDDGATIARRFTDLPDRVENAGAMIMRHIVWHMRERFGDGSVTAAVLARGIARELHRLIAGGADPVLLQRGLEKGVAAAVAALDEMSVPLTKPEHVAGVAKAVIEDPRIAQLLAEMIDVLGPYGNILIQPGYGLGHDYGFREGSRFPGEYISRYLLSDKFRHVAALDKPHVVVADFHFEEPGHVLHLLDLVTQAGGDSLFIICKNMWERAIDTLMAANRRGPVTTYAARIKPEEDLRRDMMRDFALLTGANFITDVAGMGPRDLAAADLGRAERLVATETYVSLVGGGGDAPAVEAEAGALQSRLDLVEKRAEREQLRERIGRLQGGIGELRVGAYTESERNALVERAAHAVKVVQVGLEGGVVPGGGAAYLDVIPAVEAAACGHDEEAMGMRALARALEEPVRTIAANADAYGPLVVNACRELGHGCAYEVGQASVRDMVQAGIVDPTLVVKAALEQAASGAAMLISSEALVLPRTPKESYRP</sequence>
<evidence type="ECO:0000256" key="3">
    <source>
        <dbReference type="RuleBase" id="RU000418"/>
    </source>
</evidence>
<dbReference type="PANTHER" id="PTHR45633">
    <property type="entry name" value="60 KDA HEAT SHOCK PROTEIN, MITOCHONDRIAL"/>
    <property type="match status" value="1"/>
</dbReference>
<dbReference type="InterPro" id="IPR027409">
    <property type="entry name" value="GroEL-like_apical_dom_sf"/>
</dbReference>
<dbReference type="AlphaFoldDB" id="A0A6B1D5B0"/>
<dbReference type="PRINTS" id="PR00298">
    <property type="entry name" value="CHAPERONIN60"/>
</dbReference>
<dbReference type="GO" id="GO:0042026">
    <property type="term" value="P:protein refolding"/>
    <property type="evidence" value="ECO:0007669"/>
    <property type="project" value="InterPro"/>
</dbReference>
<comment type="function">
    <text evidence="4">Together with its co-chaperonin GroES, plays an essential role in assisting protein folding. The GroEL-GroES system forms a nano-cage that allows encapsulation of the non-native substrate proteins and provides a physical environment optimized to promote and accelerate protein folding.</text>
</comment>
<comment type="caution">
    <text evidence="5">The sequence shown here is derived from an EMBL/GenBank/DDBJ whole genome shotgun (WGS) entry which is preliminary data.</text>
</comment>
<dbReference type="EMBL" id="VXMH01000038">
    <property type="protein sequence ID" value="MYC95020.1"/>
    <property type="molecule type" value="Genomic_DNA"/>
</dbReference>
<evidence type="ECO:0000313" key="5">
    <source>
        <dbReference type="EMBL" id="MYC95020.1"/>
    </source>
</evidence>
<dbReference type="Pfam" id="PF00118">
    <property type="entry name" value="Cpn60_TCP1"/>
    <property type="match status" value="2"/>
</dbReference>
<dbReference type="Gene3D" id="3.30.260.10">
    <property type="entry name" value="TCP-1-like chaperonin intermediate domain"/>
    <property type="match status" value="1"/>
</dbReference>
<keyword evidence="2" id="KW-0143">Chaperone</keyword>
<dbReference type="Gene3D" id="3.50.7.10">
    <property type="entry name" value="GroEL"/>
    <property type="match status" value="1"/>
</dbReference>
<dbReference type="SUPFAM" id="SSF52029">
    <property type="entry name" value="GroEL apical domain-like"/>
    <property type="match status" value="1"/>
</dbReference>
<organism evidence="5">
    <name type="scientific">Caldilineaceae bacterium SB0661_bin_32</name>
    <dbReference type="NCBI Taxonomy" id="2605255"/>
    <lineage>
        <taxon>Bacteria</taxon>
        <taxon>Bacillati</taxon>
        <taxon>Chloroflexota</taxon>
        <taxon>Caldilineae</taxon>
        <taxon>Caldilineales</taxon>
        <taxon>Caldilineaceae</taxon>
    </lineage>
</organism>
<gene>
    <name evidence="5" type="ORF">F4X14_08605</name>
</gene>
<dbReference type="SUPFAM" id="SSF48592">
    <property type="entry name" value="GroEL equatorial domain-like"/>
    <property type="match status" value="1"/>
</dbReference>
<protein>
    <recommendedName>
        <fullName evidence="4">60 kDa chaperonin</fullName>
    </recommendedName>
</protein>
<evidence type="ECO:0000256" key="1">
    <source>
        <dbReference type="ARBA" id="ARBA00006607"/>
    </source>
</evidence>
<dbReference type="GO" id="GO:0140662">
    <property type="term" value="F:ATP-dependent protein folding chaperone"/>
    <property type="evidence" value="ECO:0007669"/>
    <property type="project" value="InterPro"/>
</dbReference>
<dbReference type="InterPro" id="IPR027413">
    <property type="entry name" value="GROEL-like_equatorial_sf"/>
</dbReference>
<name>A0A6B1D5B0_9CHLR</name>
<proteinExistence type="inferred from homology"/>
<dbReference type="InterPro" id="IPR002423">
    <property type="entry name" value="Cpn60/GroEL/TCP-1"/>
</dbReference>